<feature type="transmembrane region" description="Helical" evidence="1">
    <location>
        <begin position="214"/>
        <end position="247"/>
    </location>
</feature>
<dbReference type="OrthoDB" id="9811293at2"/>
<feature type="transmembrane region" description="Helical" evidence="1">
    <location>
        <begin position="131"/>
        <end position="153"/>
    </location>
</feature>
<proteinExistence type="predicted"/>
<dbReference type="PANTHER" id="PTHR39419:SF1">
    <property type="entry name" value="SLL0814 PROTEIN"/>
    <property type="match status" value="1"/>
</dbReference>
<evidence type="ECO:0000313" key="2">
    <source>
        <dbReference type="EMBL" id="RNA69042.1"/>
    </source>
</evidence>
<protein>
    <submittedName>
        <fullName evidence="2">Carotenoid biosynthesis protein</fullName>
    </submittedName>
</protein>
<dbReference type="EMBL" id="RHIB01000001">
    <property type="protein sequence ID" value="RNA69042.1"/>
    <property type="molecule type" value="Genomic_DNA"/>
</dbReference>
<keyword evidence="1" id="KW-0812">Transmembrane</keyword>
<feature type="transmembrane region" description="Helical" evidence="1">
    <location>
        <begin position="97"/>
        <end position="119"/>
    </location>
</feature>
<sequence length="269" mass="30694">MRFDTYLFRFFIIWYICGVFLLSFDLVPPWLEWANVVFLITSGLLAAVFFYRTYNKVLGLIFIGVVFSLSMIMESFGVATGLFFGDYVYKTDFGPKLIGVPVTIGFAWLMVIGTSHVLAKPLGEVAGRFAFAVYTLYASLIAVGIDLIIDPVAYDVKEYWVWLDDGFYYGIPFSNYLGWFVLSFVLHTVIFLLGRKNGVWRTTARSDWSRNMRWLYLLMTLMFIIVALVNGLFLASAVSSVCLLVIYSIDFSLRKSRNGGIPREEKTII</sequence>
<dbReference type="InterPro" id="IPR007354">
    <property type="entry name" value="CruF-like"/>
</dbReference>
<name>A0A3M7TVN6_9BACI</name>
<reference evidence="2 3" key="1">
    <citation type="submission" date="2018-10" db="EMBL/GenBank/DDBJ databases">
        <title>Bacillus Keqinensis sp. nov., a moderately halophilic bacterium isolated from a saline-alkaline lake.</title>
        <authorList>
            <person name="Wang H."/>
        </authorList>
    </citation>
    <scope>NUCLEOTIDE SEQUENCE [LARGE SCALE GENOMIC DNA]</scope>
    <source>
        <strain evidence="2 3">KQ-3</strain>
    </source>
</reference>
<organism evidence="2 3">
    <name type="scientific">Alteribacter keqinensis</name>
    <dbReference type="NCBI Taxonomy" id="2483800"/>
    <lineage>
        <taxon>Bacteria</taxon>
        <taxon>Bacillati</taxon>
        <taxon>Bacillota</taxon>
        <taxon>Bacilli</taxon>
        <taxon>Bacillales</taxon>
        <taxon>Bacillaceae</taxon>
        <taxon>Alteribacter</taxon>
    </lineage>
</organism>
<keyword evidence="1" id="KW-0472">Membrane</keyword>
<feature type="transmembrane region" description="Helical" evidence="1">
    <location>
        <begin position="7"/>
        <end position="27"/>
    </location>
</feature>
<feature type="transmembrane region" description="Helical" evidence="1">
    <location>
        <begin position="33"/>
        <end position="51"/>
    </location>
</feature>
<gene>
    <name evidence="2" type="ORF">EBO34_03550</name>
</gene>
<comment type="caution">
    <text evidence="2">The sequence shown here is derived from an EMBL/GenBank/DDBJ whole genome shotgun (WGS) entry which is preliminary data.</text>
</comment>
<dbReference type="PANTHER" id="PTHR39419">
    <property type="entry name" value="SLL0814 PROTEIN"/>
    <property type="match status" value="1"/>
</dbReference>
<feature type="transmembrane region" description="Helical" evidence="1">
    <location>
        <begin position="58"/>
        <end position="85"/>
    </location>
</feature>
<dbReference type="AlphaFoldDB" id="A0A3M7TVN6"/>
<evidence type="ECO:0000256" key="1">
    <source>
        <dbReference type="SAM" id="Phobius"/>
    </source>
</evidence>
<keyword evidence="1" id="KW-1133">Transmembrane helix</keyword>
<dbReference type="Pfam" id="PF04240">
    <property type="entry name" value="Caroten_synth"/>
    <property type="match status" value="1"/>
</dbReference>
<dbReference type="RefSeq" id="WP_122896564.1">
    <property type="nucleotide sequence ID" value="NZ_RHIB01000001.1"/>
</dbReference>
<keyword evidence="3" id="KW-1185">Reference proteome</keyword>
<dbReference type="Proteomes" id="UP000278746">
    <property type="component" value="Unassembled WGS sequence"/>
</dbReference>
<feature type="transmembrane region" description="Helical" evidence="1">
    <location>
        <begin position="173"/>
        <end position="193"/>
    </location>
</feature>
<evidence type="ECO:0000313" key="3">
    <source>
        <dbReference type="Proteomes" id="UP000278746"/>
    </source>
</evidence>
<accession>A0A3M7TVN6</accession>